<evidence type="ECO:0008006" key="3">
    <source>
        <dbReference type="Google" id="ProtNLM"/>
    </source>
</evidence>
<dbReference type="Proteomes" id="UP000032046">
    <property type="component" value="Unassembled WGS sequence"/>
</dbReference>
<dbReference type="NCBIfam" id="TIGR02757">
    <property type="entry name" value="TIGR02757 family protein"/>
    <property type="match status" value="1"/>
</dbReference>
<dbReference type="RefSeq" id="WP_042518627.1">
    <property type="nucleotide sequence ID" value="NZ_JXQK01000048.1"/>
</dbReference>
<dbReference type="STRING" id="1602171.ST44_04995"/>
<accession>A0A0D0HDR7</accession>
<name>A0A0D0HDR7_9BACT</name>
<dbReference type="Pfam" id="PF09674">
    <property type="entry name" value="DUF2400"/>
    <property type="match status" value="1"/>
</dbReference>
<proteinExistence type="predicted"/>
<reference evidence="1 2" key="1">
    <citation type="submission" date="2015-01" db="EMBL/GenBank/DDBJ databases">
        <title>Comparative genomics of non-oral Prevotella species.</title>
        <authorList>
            <person name="Accetto T."/>
            <person name="Nograsek B."/>
            <person name="Avgustin G."/>
        </authorList>
    </citation>
    <scope>NUCLEOTIDE SEQUENCE [LARGE SCALE GENOMIC DNA]</scope>
    <source>
        <strain evidence="1 2">P5-119</strain>
    </source>
</reference>
<protein>
    <recommendedName>
        <fullName evidence="3">TIGR02757 family protein</fullName>
    </recommendedName>
</protein>
<comment type="caution">
    <text evidence="1">The sequence shown here is derived from an EMBL/GenBank/DDBJ whole genome shotgun (WGS) entry which is preliminary data.</text>
</comment>
<organism evidence="1 2">
    <name type="scientific">Prevotella pectinovora</name>
    <dbReference type="NCBI Taxonomy" id="1602169"/>
    <lineage>
        <taxon>Bacteria</taxon>
        <taxon>Pseudomonadati</taxon>
        <taxon>Bacteroidota</taxon>
        <taxon>Bacteroidia</taxon>
        <taxon>Bacteroidales</taxon>
        <taxon>Prevotellaceae</taxon>
        <taxon>Prevotella</taxon>
    </lineage>
</organism>
<keyword evidence="2" id="KW-1185">Reference proteome</keyword>
<evidence type="ECO:0000313" key="1">
    <source>
        <dbReference type="EMBL" id="KIP63090.1"/>
    </source>
</evidence>
<dbReference type="AlphaFoldDB" id="A0A0D0HDR7"/>
<gene>
    <name evidence="1" type="ORF">ST44_04995</name>
</gene>
<evidence type="ECO:0000313" key="2">
    <source>
        <dbReference type="Proteomes" id="UP000032046"/>
    </source>
</evidence>
<sequence length="254" mass="29172">MTDFIIEEETRKRIMYLAEKYETKDFLPADPSSFMHKVEGKANREAMAFIASCLSYGSRKQFFPKIQFLLDDARGDVDHWVRHGGWKTCLPDSTDCYYRLYTCHDMCCLLSAYQTMLTEYGSMKEYVRRNASTGLEAVDAICRFFSVYGASKIVPKNTSSACKRVCMFLRWMVRTDSPVDLGLWADIIDRRSLIMPLDTHVVQEAQRMNLLQSRTTSMTTARRLTDTMLKIFPDDPLKGDFALFGLGVDEGNES</sequence>
<dbReference type="InterPro" id="IPR014127">
    <property type="entry name" value="CHP02757"/>
</dbReference>
<dbReference type="EMBL" id="JXQK01000048">
    <property type="protein sequence ID" value="KIP63090.1"/>
    <property type="molecule type" value="Genomic_DNA"/>
</dbReference>